<dbReference type="InterPro" id="IPR018181">
    <property type="entry name" value="Heat_shock_70_CS"/>
</dbReference>
<accession>A1AKC3</accession>
<dbReference type="Proteomes" id="UP000006732">
    <property type="component" value="Chromosome"/>
</dbReference>
<dbReference type="AlphaFoldDB" id="A1AKC3"/>
<dbReference type="Pfam" id="PF00012">
    <property type="entry name" value="HSP70"/>
    <property type="match status" value="1"/>
</dbReference>
<evidence type="ECO:0000313" key="5">
    <source>
        <dbReference type="EMBL" id="ABK97793.1"/>
    </source>
</evidence>
<dbReference type="PANTHER" id="PTHR19375">
    <property type="entry name" value="HEAT SHOCK PROTEIN 70KDA"/>
    <property type="match status" value="1"/>
</dbReference>
<dbReference type="STRING" id="338966.Ppro_0157"/>
<dbReference type="InterPro" id="IPR043129">
    <property type="entry name" value="ATPase_NBD"/>
</dbReference>
<keyword evidence="3 4" id="KW-0067">ATP-binding</keyword>
<dbReference type="GO" id="GO:0005524">
    <property type="term" value="F:ATP binding"/>
    <property type="evidence" value="ECO:0007669"/>
    <property type="project" value="UniProtKB-KW"/>
</dbReference>
<dbReference type="eggNOG" id="COG0443">
    <property type="taxonomic scope" value="Bacteria"/>
</dbReference>
<dbReference type="SUPFAM" id="SSF53067">
    <property type="entry name" value="Actin-like ATPase domain"/>
    <property type="match status" value="2"/>
</dbReference>
<organism evidence="5 6">
    <name type="scientific">Pelobacter propionicus (strain DSM 2379 / NBRC 103807 / OttBd1)</name>
    <dbReference type="NCBI Taxonomy" id="338966"/>
    <lineage>
        <taxon>Bacteria</taxon>
        <taxon>Pseudomonadati</taxon>
        <taxon>Thermodesulfobacteriota</taxon>
        <taxon>Desulfuromonadia</taxon>
        <taxon>Desulfuromonadales</taxon>
        <taxon>Desulfuromonadaceae</taxon>
        <taxon>Pelobacter</taxon>
    </lineage>
</organism>
<dbReference type="Gene3D" id="3.30.420.40">
    <property type="match status" value="2"/>
</dbReference>
<dbReference type="KEGG" id="ppd:Ppro_0157"/>
<dbReference type="PROSITE" id="PS00329">
    <property type="entry name" value="HSP70_2"/>
    <property type="match status" value="1"/>
</dbReference>
<gene>
    <name evidence="5" type="ordered locus">Ppro_0157</name>
</gene>
<proteinExistence type="inferred from homology"/>
<evidence type="ECO:0000256" key="4">
    <source>
        <dbReference type="RuleBase" id="RU003322"/>
    </source>
</evidence>
<evidence type="ECO:0000256" key="3">
    <source>
        <dbReference type="ARBA" id="ARBA00022840"/>
    </source>
</evidence>
<dbReference type="CDD" id="cd24029">
    <property type="entry name" value="ASKHA_NBD_HSP70_DnaK_HscA_HscC"/>
    <property type="match status" value="1"/>
</dbReference>
<comment type="similarity">
    <text evidence="1 4">Belongs to the heat shock protein 70 family.</text>
</comment>
<dbReference type="GO" id="GO:0140662">
    <property type="term" value="F:ATP-dependent protein folding chaperone"/>
    <property type="evidence" value="ECO:0007669"/>
    <property type="project" value="InterPro"/>
</dbReference>
<keyword evidence="5" id="KW-0346">Stress response</keyword>
<name>A1AKC3_PELPD</name>
<evidence type="ECO:0000256" key="1">
    <source>
        <dbReference type="ARBA" id="ARBA00007381"/>
    </source>
</evidence>
<sequence length="533" mass="59611">MYYGIDLGTTTTLIAEPDIKGSSYAARQLKIPQQDKAGNSIERDDLPSVAYFPGSEEPVVGMRAKEGVCGAVGKVVCAVKRLMGRDVQPFVFDGKSYDPSDISSLYIAHVLSQAVLLKKGRVSKLTVTVPASFTTKQRKDTQKAIQKACERLKVKYDDNALISEPLAALLSYISYEIATSTIRIDIDKKPLVLVYDIGGGTLDLTLVRLQWKDQRGEKDLKNVDFRVQRVGRYNQVGGEDFDELIAEWLLETMLEQFPEMDIQLDRYERKAVKAQLMAIAEQRKIEFNKEYCSDWDHEPVVNTVEVRQVRYEVESTLTHSDVVRVLEPLIGEADTPKNCVTSIQKFLAKQGVTMAQVDHVLCVGGMSRFMPLKEALEKKYTPAGEKSKFIFNDSLADVAVAKGAAIYSYMKAEHTPPIQEPRADAYYAKTEKGFKKILGCIESENATLFTTVEAGDYLDLYVFAGEDCAAEYAEPRVLTSLMYQGGERIRFPHTFPKGTALEVKMAVENDNKVPRYEIKADGVAIHTNVMEIP</sequence>
<dbReference type="InterPro" id="IPR013126">
    <property type="entry name" value="Hsp_70_fam"/>
</dbReference>
<dbReference type="OrthoDB" id="9766019at2"/>
<dbReference type="EMBL" id="CP000482">
    <property type="protein sequence ID" value="ABK97793.1"/>
    <property type="molecule type" value="Genomic_DNA"/>
</dbReference>
<protein>
    <submittedName>
        <fullName evidence="5">Heat shock protein 70</fullName>
    </submittedName>
</protein>
<reference evidence="5 6" key="1">
    <citation type="submission" date="2006-10" db="EMBL/GenBank/DDBJ databases">
        <title>Complete sequence of chromosome of Pelobacter propionicus DSM 2379.</title>
        <authorList>
            <consortium name="US DOE Joint Genome Institute"/>
            <person name="Copeland A."/>
            <person name="Lucas S."/>
            <person name="Lapidus A."/>
            <person name="Barry K."/>
            <person name="Detter J.C."/>
            <person name="Glavina del Rio T."/>
            <person name="Hammon N."/>
            <person name="Israni S."/>
            <person name="Dalin E."/>
            <person name="Tice H."/>
            <person name="Pitluck S."/>
            <person name="Saunders E."/>
            <person name="Brettin T."/>
            <person name="Bruce D."/>
            <person name="Han C."/>
            <person name="Tapia R."/>
            <person name="Schmutz J."/>
            <person name="Larimer F."/>
            <person name="Land M."/>
            <person name="Hauser L."/>
            <person name="Kyrpides N."/>
            <person name="Kim E."/>
            <person name="Lovley D."/>
            <person name="Richardson P."/>
        </authorList>
    </citation>
    <scope>NUCLEOTIDE SEQUENCE [LARGE SCALE GENOMIC DNA]</scope>
    <source>
        <strain evidence="6">DSM 2379 / NBRC 103807 / OttBd1</strain>
    </source>
</reference>
<keyword evidence="6" id="KW-1185">Reference proteome</keyword>
<evidence type="ECO:0000313" key="6">
    <source>
        <dbReference type="Proteomes" id="UP000006732"/>
    </source>
</evidence>
<evidence type="ECO:0000256" key="2">
    <source>
        <dbReference type="ARBA" id="ARBA00022741"/>
    </source>
</evidence>
<keyword evidence="2 4" id="KW-0547">Nucleotide-binding</keyword>
<dbReference type="HOGENOM" id="CLU_510770_0_0_7"/>
<dbReference type="RefSeq" id="WP_011734107.1">
    <property type="nucleotide sequence ID" value="NC_008609.1"/>
</dbReference>
<dbReference type="Gene3D" id="3.90.640.10">
    <property type="entry name" value="Actin, Chain A, domain 4"/>
    <property type="match status" value="1"/>
</dbReference>